<evidence type="ECO:0000256" key="6">
    <source>
        <dbReference type="ARBA" id="ARBA00022989"/>
    </source>
</evidence>
<comment type="subcellular location">
    <subcellularLocation>
        <location evidence="1">Cell membrane</location>
        <topology evidence="1">Multi-pass membrane protein</topology>
    </subcellularLocation>
</comment>
<name>A0A2I6S921_9RHOO</name>
<reference evidence="11 12" key="1">
    <citation type="submission" date="2018-01" db="EMBL/GenBank/DDBJ databases">
        <authorList>
            <person name="Fu G.-Y."/>
        </authorList>
    </citation>
    <scope>NUCLEOTIDE SEQUENCE [LARGE SCALE GENOMIC DNA]</scope>
    <source>
        <strain evidence="11 12">SY39</strain>
    </source>
</reference>
<feature type="transmembrane region" description="Helical" evidence="9">
    <location>
        <begin position="39"/>
        <end position="61"/>
    </location>
</feature>
<keyword evidence="6 9" id="KW-1133">Transmembrane helix</keyword>
<keyword evidence="5 9" id="KW-0812">Transmembrane</keyword>
<dbReference type="KEGG" id="atw:C0099_12875"/>
<evidence type="ECO:0000256" key="2">
    <source>
        <dbReference type="ARBA" id="ARBA00007783"/>
    </source>
</evidence>
<keyword evidence="7" id="KW-0625">Polysaccharide transport</keyword>
<evidence type="ECO:0000256" key="8">
    <source>
        <dbReference type="ARBA" id="ARBA00023136"/>
    </source>
</evidence>
<evidence type="ECO:0000313" key="12">
    <source>
        <dbReference type="Proteomes" id="UP000242205"/>
    </source>
</evidence>
<accession>A0A2I6S921</accession>
<dbReference type="GO" id="GO:0140359">
    <property type="term" value="F:ABC-type transporter activity"/>
    <property type="evidence" value="ECO:0007669"/>
    <property type="project" value="InterPro"/>
</dbReference>
<keyword evidence="4" id="KW-1003">Cell membrane</keyword>
<dbReference type="RefSeq" id="WP_102247792.1">
    <property type="nucleotide sequence ID" value="NZ_CP025682.1"/>
</dbReference>
<evidence type="ECO:0000256" key="3">
    <source>
        <dbReference type="ARBA" id="ARBA00022448"/>
    </source>
</evidence>
<evidence type="ECO:0000256" key="7">
    <source>
        <dbReference type="ARBA" id="ARBA00023047"/>
    </source>
</evidence>
<dbReference type="PANTHER" id="PTHR30413:SF10">
    <property type="entry name" value="CAPSULE POLYSACCHARIDE EXPORT INNER-MEMBRANE PROTEIN CTRC"/>
    <property type="match status" value="1"/>
</dbReference>
<keyword evidence="7" id="KW-0762">Sugar transport</keyword>
<feature type="transmembrane region" description="Helical" evidence="9">
    <location>
        <begin position="236"/>
        <end position="256"/>
    </location>
</feature>
<evidence type="ECO:0000313" key="11">
    <source>
        <dbReference type="EMBL" id="AUN95747.1"/>
    </source>
</evidence>
<dbReference type="InterPro" id="IPR013525">
    <property type="entry name" value="ABC2_TM"/>
</dbReference>
<protein>
    <submittedName>
        <fullName evidence="11">ABC transporter</fullName>
    </submittedName>
</protein>
<dbReference type="EMBL" id="CP025682">
    <property type="protein sequence ID" value="AUN95747.1"/>
    <property type="molecule type" value="Genomic_DNA"/>
</dbReference>
<organism evidence="11 12">
    <name type="scientific">Pseudazoarcus pumilus</name>
    <dbReference type="NCBI Taxonomy" id="2067960"/>
    <lineage>
        <taxon>Bacteria</taxon>
        <taxon>Pseudomonadati</taxon>
        <taxon>Pseudomonadota</taxon>
        <taxon>Betaproteobacteria</taxon>
        <taxon>Rhodocyclales</taxon>
        <taxon>Zoogloeaceae</taxon>
        <taxon>Pseudazoarcus</taxon>
    </lineage>
</organism>
<keyword evidence="12" id="KW-1185">Reference proteome</keyword>
<dbReference type="GO" id="GO:0015920">
    <property type="term" value="P:lipopolysaccharide transport"/>
    <property type="evidence" value="ECO:0007669"/>
    <property type="project" value="TreeGrafter"/>
</dbReference>
<dbReference type="Pfam" id="PF01061">
    <property type="entry name" value="ABC2_membrane"/>
    <property type="match status" value="1"/>
</dbReference>
<feature type="domain" description="ABC-2 type transporter transmembrane" evidence="10">
    <location>
        <begin position="18"/>
        <end position="222"/>
    </location>
</feature>
<dbReference type="GO" id="GO:0015774">
    <property type="term" value="P:polysaccharide transport"/>
    <property type="evidence" value="ECO:0007669"/>
    <property type="project" value="UniProtKB-KW"/>
</dbReference>
<proteinExistence type="inferred from homology"/>
<evidence type="ECO:0000256" key="1">
    <source>
        <dbReference type="ARBA" id="ARBA00004651"/>
    </source>
</evidence>
<feature type="transmembrane region" description="Helical" evidence="9">
    <location>
        <begin position="182"/>
        <end position="199"/>
    </location>
</feature>
<evidence type="ECO:0000256" key="5">
    <source>
        <dbReference type="ARBA" id="ARBA00022692"/>
    </source>
</evidence>
<feature type="transmembrane region" description="Helical" evidence="9">
    <location>
        <begin position="149"/>
        <end position="176"/>
    </location>
</feature>
<evidence type="ECO:0000256" key="4">
    <source>
        <dbReference type="ARBA" id="ARBA00022475"/>
    </source>
</evidence>
<gene>
    <name evidence="11" type="ORF">C0099_12875</name>
</gene>
<sequence length="267" mass="29266">MLATLGHEYAQLVRNRSLLWMLSRRELSARNAGSALGLLWLYLQPLGLLAAYFLLFDVVFGVRLDPESGTRRLGAYLVVGMIPWMCFADSLQRGTASLVESGTLLQKTALPLVLFPARAVIAGSLVFLPFFLALVVFASIRHGSPGVVLFAPLLFLAQLTVMLLLAYLLAIVTAAMRDVQQVVGFLLAIGLFCSPVLYPQSMLPDGLAWLLWLNPMTPLVVGWQEVVLLGGIRSATILYAVAAWIVGACVLLALFLRRAREQIVDWL</sequence>
<dbReference type="OrthoDB" id="9786910at2"/>
<keyword evidence="8 9" id="KW-0472">Membrane</keyword>
<dbReference type="GO" id="GO:0005886">
    <property type="term" value="C:plasma membrane"/>
    <property type="evidence" value="ECO:0007669"/>
    <property type="project" value="UniProtKB-SubCell"/>
</dbReference>
<keyword evidence="3" id="KW-0813">Transport</keyword>
<feature type="transmembrane region" description="Helical" evidence="9">
    <location>
        <begin position="112"/>
        <end position="137"/>
    </location>
</feature>
<evidence type="ECO:0000256" key="9">
    <source>
        <dbReference type="SAM" id="Phobius"/>
    </source>
</evidence>
<dbReference type="PANTHER" id="PTHR30413">
    <property type="entry name" value="INNER MEMBRANE TRANSPORT PERMEASE"/>
    <property type="match status" value="1"/>
</dbReference>
<evidence type="ECO:0000259" key="10">
    <source>
        <dbReference type="Pfam" id="PF01061"/>
    </source>
</evidence>
<comment type="similarity">
    <text evidence="2">Belongs to the ABC-2 integral membrane protein family.</text>
</comment>
<dbReference type="AlphaFoldDB" id="A0A2I6S921"/>
<dbReference type="Proteomes" id="UP000242205">
    <property type="component" value="Chromosome"/>
</dbReference>